<evidence type="ECO:0000256" key="1">
    <source>
        <dbReference type="SAM" id="MobiDB-lite"/>
    </source>
</evidence>
<evidence type="ECO:0000256" key="2">
    <source>
        <dbReference type="SAM" id="Phobius"/>
    </source>
</evidence>
<feature type="transmembrane region" description="Helical" evidence="2">
    <location>
        <begin position="36"/>
        <end position="53"/>
    </location>
</feature>
<gene>
    <name evidence="4" type="primary">LOC108072329</name>
</gene>
<sequence>MSATLDEFITLTPLTCVQQVNAVLTAASPRPRGFKVFYTLFGVYCGVLAYRAYRTYCKRSAVTDAQAANVTIPAVNEVAAASPVNGQLAPNPSPILLQPADASNTDMSWRYGPPTASELKLGYESGDDEEKSVCKSNGEPEVPTVSVGTSTVGKSEQEDKIEGESPNATTFSV</sequence>
<keyword evidence="2" id="KW-0472">Membrane</keyword>
<name>A0A6P4I4X6_DROKI</name>
<keyword evidence="2" id="KW-1133">Transmembrane helix</keyword>
<reference evidence="4" key="2">
    <citation type="submission" date="2025-08" db="UniProtKB">
        <authorList>
            <consortium name="RefSeq"/>
        </authorList>
    </citation>
    <scope>IDENTIFICATION</scope>
    <source>
        <strain evidence="4">14028-0561.14</strain>
        <tissue evidence="4">Whole fly</tissue>
    </source>
</reference>
<evidence type="ECO:0000313" key="4">
    <source>
        <dbReference type="RefSeq" id="XP_017018904.1"/>
    </source>
</evidence>
<evidence type="ECO:0008006" key="5">
    <source>
        <dbReference type="Google" id="ProtNLM"/>
    </source>
</evidence>
<protein>
    <recommendedName>
        <fullName evidence="5">OCIA domain-containing protein 1</fullName>
    </recommendedName>
</protein>
<feature type="region of interest" description="Disordered" evidence="1">
    <location>
        <begin position="121"/>
        <end position="173"/>
    </location>
</feature>
<keyword evidence="2" id="KW-0812">Transmembrane</keyword>
<proteinExistence type="predicted"/>
<organism evidence="3 4">
    <name type="scientific">Drosophila kikkawai</name>
    <name type="common">Fruit fly</name>
    <dbReference type="NCBI Taxonomy" id="30033"/>
    <lineage>
        <taxon>Eukaryota</taxon>
        <taxon>Metazoa</taxon>
        <taxon>Ecdysozoa</taxon>
        <taxon>Arthropoda</taxon>
        <taxon>Hexapoda</taxon>
        <taxon>Insecta</taxon>
        <taxon>Pterygota</taxon>
        <taxon>Neoptera</taxon>
        <taxon>Endopterygota</taxon>
        <taxon>Diptera</taxon>
        <taxon>Brachycera</taxon>
        <taxon>Muscomorpha</taxon>
        <taxon>Ephydroidea</taxon>
        <taxon>Drosophilidae</taxon>
        <taxon>Drosophila</taxon>
        <taxon>Sophophora</taxon>
    </lineage>
</organism>
<reference evidence="3" key="1">
    <citation type="submission" date="2025-05" db="UniProtKB">
        <authorList>
            <consortium name="RefSeq"/>
        </authorList>
    </citation>
    <scope>NUCLEOTIDE SEQUENCE [LARGE SCALE GENOMIC DNA]</scope>
    <source>
        <strain evidence="3">14028-0561.14</strain>
    </source>
</reference>
<feature type="compositionally biased region" description="Low complexity" evidence="1">
    <location>
        <begin position="144"/>
        <end position="153"/>
    </location>
</feature>
<dbReference type="OrthoDB" id="7858335at2759"/>
<keyword evidence="3" id="KW-1185">Reference proteome</keyword>
<evidence type="ECO:0000313" key="3">
    <source>
        <dbReference type="Proteomes" id="UP001652661"/>
    </source>
</evidence>
<dbReference type="GeneID" id="108072329"/>
<accession>A0A6P4I4X6</accession>
<dbReference type="Proteomes" id="UP001652661">
    <property type="component" value="Chromosome 2L"/>
</dbReference>
<dbReference type="AlphaFoldDB" id="A0A6P4I4X6"/>
<dbReference type="RefSeq" id="XP_017018904.1">
    <property type="nucleotide sequence ID" value="XM_017163415.3"/>
</dbReference>